<dbReference type="EC" id="2.7.7.65" evidence="1"/>
<dbReference type="PROSITE" id="PS50887">
    <property type="entry name" value="GGDEF"/>
    <property type="match status" value="1"/>
</dbReference>
<evidence type="ECO:0000313" key="4">
    <source>
        <dbReference type="EMBL" id="MBB5372472.1"/>
    </source>
</evidence>
<protein>
    <recommendedName>
        <fullName evidence="1">diguanylate cyclase</fullName>
        <ecNumber evidence="1">2.7.7.65</ecNumber>
    </recommendedName>
</protein>
<gene>
    <name evidence="4" type="ORF">HNP71_000710</name>
</gene>
<dbReference type="SUPFAM" id="SSF55781">
    <property type="entry name" value="GAF domain-like"/>
    <property type="match status" value="1"/>
</dbReference>
<accession>A0A840VQ97</accession>
<dbReference type="FunFam" id="3.30.70.270:FF:000001">
    <property type="entry name" value="Diguanylate cyclase domain protein"/>
    <property type="match status" value="1"/>
</dbReference>
<comment type="catalytic activity">
    <reaction evidence="2">
        <text>2 GTP = 3',3'-c-di-GMP + 2 diphosphate</text>
        <dbReference type="Rhea" id="RHEA:24898"/>
        <dbReference type="ChEBI" id="CHEBI:33019"/>
        <dbReference type="ChEBI" id="CHEBI:37565"/>
        <dbReference type="ChEBI" id="CHEBI:58805"/>
        <dbReference type="EC" id="2.7.7.65"/>
    </reaction>
</comment>
<dbReference type="GO" id="GO:0005886">
    <property type="term" value="C:plasma membrane"/>
    <property type="evidence" value="ECO:0007669"/>
    <property type="project" value="TreeGrafter"/>
</dbReference>
<organism evidence="4 5">
    <name type="scientific">Acidocella aromatica</name>
    <dbReference type="NCBI Taxonomy" id="1303579"/>
    <lineage>
        <taxon>Bacteria</taxon>
        <taxon>Pseudomonadati</taxon>
        <taxon>Pseudomonadota</taxon>
        <taxon>Alphaproteobacteria</taxon>
        <taxon>Acetobacterales</taxon>
        <taxon>Acidocellaceae</taxon>
        <taxon>Acidocella</taxon>
    </lineage>
</organism>
<name>A0A840VQ97_9PROT</name>
<dbReference type="SMART" id="SM00267">
    <property type="entry name" value="GGDEF"/>
    <property type="match status" value="1"/>
</dbReference>
<comment type="caution">
    <text evidence="4">The sequence shown here is derived from an EMBL/GenBank/DDBJ whole genome shotgun (WGS) entry which is preliminary data.</text>
</comment>
<dbReference type="Gene3D" id="3.30.70.270">
    <property type="match status" value="1"/>
</dbReference>
<evidence type="ECO:0000256" key="1">
    <source>
        <dbReference type="ARBA" id="ARBA00012528"/>
    </source>
</evidence>
<dbReference type="NCBIfam" id="TIGR00254">
    <property type="entry name" value="GGDEF"/>
    <property type="match status" value="1"/>
</dbReference>
<dbReference type="RefSeq" id="WP_183265495.1">
    <property type="nucleotide sequence ID" value="NZ_JACHFJ010000002.1"/>
</dbReference>
<feature type="domain" description="GGDEF" evidence="3">
    <location>
        <begin position="227"/>
        <end position="355"/>
    </location>
</feature>
<dbReference type="Gene3D" id="3.30.450.40">
    <property type="match status" value="1"/>
</dbReference>
<dbReference type="GO" id="GO:1902201">
    <property type="term" value="P:negative regulation of bacterial-type flagellum-dependent cell motility"/>
    <property type="evidence" value="ECO:0007669"/>
    <property type="project" value="TreeGrafter"/>
</dbReference>
<dbReference type="CDD" id="cd01949">
    <property type="entry name" value="GGDEF"/>
    <property type="match status" value="1"/>
</dbReference>
<dbReference type="PANTHER" id="PTHR45138">
    <property type="entry name" value="REGULATORY COMPONENTS OF SENSORY TRANSDUCTION SYSTEM"/>
    <property type="match status" value="1"/>
</dbReference>
<dbReference type="GO" id="GO:0052621">
    <property type="term" value="F:diguanylate cyclase activity"/>
    <property type="evidence" value="ECO:0007669"/>
    <property type="project" value="UniProtKB-EC"/>
</dbReference>
<dbReference type="Proteomes" id="UP000553706">
    <property type="component" value="Unassembled WGS sequence"/>
</dbReference>
<dbReference type="EMBL" id="JACHFJ010000002">
    <property type="protein sequence ID" value="MBB5372472.1"/>
    <property type="molecule type" value="Genomic_DNA"/>
</dbReference>
<dbReference type="PANTHER" id="PTHR45138:SF9">
    <property type="entry name" value="DIGUANYLATE CYCLASE DGCM-RELATED"/>
    <property type="match status" value="1"/>
</dbReference>
<dbReference type="Pfam" id="PF01590">
    <property type="entry name" value="GAF"/>
    <property type="match status" value="1"/>
</dbReference>
<dbReference type="InterPro" id="IPR029787">
    <property type="entry name" value="Nucleotide_cyclase"/>
</dbReference>
<evidence type="ECO:0000259" key="3">
    <source>
        <dbReference type="PROSITE" id="PS50887"/>
    </source>
</evidence>
<dbReference type="InterPro" id="IPR043128">
    <property type="entry name" value="Rev_trsase/Diguanyl_cyclase"/>
</dbReference>
<dbReference type="GO" id="GO:0043709">
    <property type="term" value="P:cell adhesion involved in single-species biofilm formation"/>
    <property type="evidence" value="ECO:0007669"/>
    <property type="project" value="TreeGrafter"/>
</dbReference>
<dbReference type="Pfam" id="PF00990">
    <property type="entry name" value="GGDEF"/>
    <property type="match status" value="1"/>
</dbReference>
<dbReference type="SUPFAM" id="SSF55073">
    <property type="entry name" value="Nucleotide cyclase"/>
    <property type="match status" value="1"/>
</dbReference>
<sequence length="366" mass="39877">MSELLDIRPLPREAGSAINLLREEEDASRLKALASYEILDSEAEKSYDDIARLAAYVCAAPAGMISFFGENRQWVKSLFCTGAFAGKALGFPHDGFREANLHEPGSVLQLPDMHADPHSASQKRGHTRPRFYAAAPLYAPAGEILGSVSVLDRRARSLNGEQCHALETLARQVMELLEMRRTLIGLSMANAKLGQQNVTDALTGIPNRRAYDQKLTEEYSRAKRTGAPLSLLMLDIDNFKQYNDNFGHLAGDSALQSVARVLLSSLRPYDFLARYGGEEFAIILPSTDLADAIVVAERVRGLVAASEFPHRKFTISVGVSRLDVDAGTRALVQAADNGLYRAKASGRNKVVVGRLNDHSPVGSATP</sequence>
<proteinExistence type="predicted"/>
<evidence type="ECO:0000313" key="5">
    <source>
        <dbReference type="Proteomes" id="UP000553706"/>
    </source>
</evidence>
<dbReference type="InterPro" id="IPR029016">
    <property type="entry name" value="GAF-like_dom_sf"/>
</dbReference>
<evidence type="ECO:0000256" key="2">
    <source>
        <dbReference type="ARBA" id="ARBA00034247"/>
    </source>
</evidence>
<dbReference type="InterPro" id="IPR000160">
    <property type="entry name" value="GGDEF_dom"/>
</dbReference>
<dbReference type="AlphaFoldDB" id="A0A840VQ97"/>
<keyword evidence="5" id="KW-1185">Reference proteome</keyword>
<reference evidence="4 5" key="1">
    <citation type="submission" date="2020-08" db="EMBL/GenBank/DDBJ databases">
        <title>Genomic Encyclopedia of Type Strains, Phase IV (KMG-IV): sequencing the most valuable type-strain genomes for metagenomic binning, comparative biology and taxonomic classification.</title>
        <authorList>
            <person name="Goeker M."/>
        </authorList>
    </citation>
    <scope>NUCLEOTIDE SEQUENCE [LARGE SCALE GENOMIC DNA]</scope>
    <source>
        <strain evidence="4 5">DSM 27026</strain>
    </source>
</reference>
<dbReference type="InterPro" id="IPR003018">
    <property type="entry name" value="GAF"/>
</dbReference>
<dbReference type="InterPro" id="IPR050469">
    <property type="entry name" value="Diguanylate_Cyclase"/>
</dbReference>